<name>X6MDS2_RETFI</name>
<dbReference type="EMBL" id="ASPP01022326">
    <property type="protein sequence ID" value="ETO11572.1"/>
    <property type="molecule type" value="Genomic_DNA"/>
</dbReference>
<sequence>MLWHMRFSIQYNPIPPNEQAKVINAFVRYKVQLNDIFKKTSKYHDRSNALKEHKVKSIKNMLNFQSETDKIGLILQKNVLPIEDPIEAMHIKKVLGGSVYNHIKHFLEQANESKEYFDGINDADLVDNFKTGEQVNFLKTAIEDTGMFNLAIQEKILDALNLYDEQLAQRNKLSGMIAHAKDIKKSAEALSTTQELKGDYLAQAKNILSDKDINATEYLLGKKLSLQVQKAGIEAKHDLFTSAWYAIYKVKDFFFKTEDANRYDIELIKSEGREAQETMYANGGGVEAFDKQFNADRSLLLTESLVDCYIQSFYSFMKDTSTVAEHSFETVMKNCNVAYDNDYIINEVKEKTLTMIGAYVDNKSNELNINFTDLNIKIPENAVIFMGDVLHQSPSPVHTAEV</sequence>
<keyword evidence="2" id="KW-1185">Reference proteome</keyword>
<accession>X6MDS2</accession>
<organism evidence="1 2">
    <name type="scientific">Reticulomyxa filosa</name>
    <dbReference type="NCBI Taxonomy" id="46433"/>
    <lineage>
        <taxon>Eukaryota</taxon>
        <taxon>Sar</taxon>
        <taxon>Rhizaria</taxon>
        <taxon>Retaria</taxon>
        <taxon>Foraminifera</taxon>
        <taxon>Monothalamids</taxon>
        <taxon>Reticulomyxidae</taxon>
        <taxon>Reticulomyxa</taxon>
    </lineage>
</organism>
<evidence type="ECO:0000313" key="1">
    <source>
        <dbReference type="EMBL" id="ETO11572.1"/>
    </source>
</evidence>
<evidence type="ECO:0000313" key="2">
    <source>
        <dbReference type="Proteomes" id="UP000023152"/>
    </source>
</evidence>
<gene>
    <name evidence="1" type="ORF">RFI_25801</name>
</gene>
<reference evidence="1 2" key="1">
    <citation type="journal article" date="2013" name="Curr. Biol.">
        <title>The Genome of the Foraminiferan Reticulomyxa filosa.</title>
        <authorList>
            <person name="Glockner G."/>
            <person name="Hulsmann N."/>
            <person name="Schleicher M."/>
            <person name="Noegel A.A."/>
            <person name="Eichinger L."/>
            <person name="Gallinger C."/>
            <person name="Pawlowski J."/>
            <person name="Sierra R."/>
            <person name="Euteneuer U."/>
            <person name="Pillet L."/>
            <person name="Moustafa A."/>
            <person name="Platzer M."/>
            <person name="Groth M."/>
            <person name="Szafranski K."/>
            <person name="Schliwa M."/>
        </authorList>
    </citation>
    <scope>NUCLEOTIDE SEQUENCE [LARGE SCALE GENOMIC DNA]</scope>
</reference>
<dbReference type="AlphaFoldDB" id="X6MDS2"/>
<comment type="caution">
    <text evidence="1">The sequence shown here is derived from an EMBL/GenBank/DDBJ whole genome shotgun (WGS) entry which is preliminary data.</text>
</comment>
<dbReference type="Proteomes" id="UP000023152">
    <property type="component" value="Unassembled WGS sequence"/>
</dbReference>
<protein>
    <submittedName>
        <fullName evidence="1">Uncharacterized protein</fullName>
    </submittedName>
</protein>
<proteinExistence type="predicted"/>